<evidence type="ECO:0000313" key="3">
    <source>
        <dbReference type="Proteomes" id="UP001356095"/>
    </source>
</evidence>
<proteinExistence type="predicted"/>
<keyword evidence="1" id="KW-0472">Membrane</keyword>
<reference evidence="2 3" key="1">
    <citation type="submission" date="2023-08" db="EMBL/GenBank/DDBJ databases">
        <authorList>
            <person name="Girao M."/>
            <person name="Carvalho M.F."/>
        </authorList>
    </citation>
    <scope>NUCLEOTIDE SEQUENCE [LARGE SCALE GENOMIC DNA]</scope>
    <source>
        <strain evidence="2 3">CT-R113</strain>
    </source>
</reference>
<keyword evidence="1" id="KW-1133">Transmembrane helix</keyword>
<gene>
    <name evidence="2" type="ORF">Q8791_10085</name>
</gene>
<feature type="transmembrane region" description="Helical" evidence="1">
    <location>
        <begin position="20"/>
        <end position="42"/>
    </location>
</feature>
<name>A0ABU7K5V6_9ACTN</name>
<organism evidence="2 3">
    <name type="scientific">Nocardiopsis codii</name>
    <dbReference type="NCBI Taxonomy" id="3065942"/>
    <lineage>
        <taxon>Bacteria</taxon>
        <taxon>Bacillati</taxon>
        <taxon>Actinomycetota</taxon>
        <taxon>Actinomycetes</taxon>
        <taxon>Streptosporangiales</taxon>
        <taxon>Nocardiopsidaceae</taxon>
        <taxon>Nocardiopsis</taxon>
    </lineage>
</organism>
<dbReference type="EMBL" id="JAUZMY010000008">
    <property type="protein sequence ID" value="MEE2037569.1"/>
    <property type="molecule type" value="Genomic_DNA"/>
</dbReference>
<evidence type="ECO:0008006" key="4">
    <source>
        <dbReference type="Google" id="ProtNLM"/>
    </source>
</evidence>
<evidence type="ECO:0000313" key="2">
    <source>
        <dbReference type="EMBL" id="MEE2037569.1"/>
    </source>
</evidence>
<keyword evidence="3" id="KW-1185">Reference proteome</keyword>
<comment type="caution">
    <text evidence="2">The sequence shown here is derived from an EMBL/GenBank/DDBJ whole genome shotgun (WGS) entry which is preliminary data.</text>
</comment>
<dbReference type="RefSeq" id="WP_330091368.1">
    <property type="nucleotide sequence ID" value="NZ_JAUZMY010000008.1"/>
</dbReference>
<dbReference type="Proteomes" id="UP001356095">
    <property type="component" value="Unassembled WGS sequence"/>
</dbReference>
<keyword evidence="1" id="KW-0812">Transmembrane</keyword>
<accession>A0ABU7K5V6</accession>
<protein>
    <recommendedName>
        <fullName evidence="4">TadE-like protein</fullName>
    </recommendedName>
</protein>
<sequence>MTGRSFPGRNFRGRGSTDQGSAWVELALLVPVLLAFLALLALTGRDYTAALAVDALAHSAARAGSLHTDAATAQEAAERAVAESVGTWGRACQDPTVHLGPATVAGAPAVRAEVTCTGHRDDLPALGVSENRTVTARAVSVTDVHREQAP</sequence>
<evidence type="ECO:0000256" key="1">
    <source>
        <dbReference type="SAM" id="Phobius"/>
    </source>
</evidence>